<keyword evidence="2" id="KW-1185">Reference proteome</keyword>
<dbReference type="EMBL" id="JAAIUW010000012">
    <property type="protein sequence ID" value="KAF7808082.1"/>
    <property type="molecule type" value="Genomic_DNA"/>
</dbReference>
<accession>A0A834SUN9</accession>
<proteinExistence type="predicted"/>
<dbReference type="AlphaFoldDB" id="A0A834SUN9"/>
<evidence type="ECO:0000313" key="2">
    <source>
        <dbReference type="Proteomes" id="UP000634136"/>
    </source>
</evidence>
<reference evidence="1" key="1">
    <citation type="submission" date="2020-09" db="EMBL/GenBank/DDBJ databases">
        <title>Genome-Enabled Discovery of Anthraquinone Biosynthesis in Senna tora.</title>
        <authorList>
            <person name="Kang S.-H."/>
            <person name="Pandey R.P."/>
            <person name="Lee C.-M."/>
            <person name="Sim J.-S."/>
            <person name="Jeong J.-T."/>
            <person name="Choi B.-S."/>
            <person name="Jung M."/>
            <person name="Ginzburg D."/>
            <person name="Zhao K."/>
            <person name="Won S.Y."/>
            <person name="Oh T.-J."/>
            <person name="Yu Y."/>
            <person name="Kim N.-H."/>
            <person name="Lee O.R."/>
            <person name="Lee T.-H."/>
            <person name="Bashyal P."/>
            <person name="Kim T.-S."/>
            <person name="Lee W.-H."/>
            <person name="Kawkins C."/>
            <person name="Kim C.-K."/>
            <person name="Kim J.S."/>
            <person name="Ahn B.O."/>
            <person name="Rhee S.Y."/>
            <person name="Sohng J.K."/>
        </authorList>
    </citation>
    <scope>NUCLEOTIDE SEQUENCE</scope>
    <source>
        <tissue evidence="1">Leaf</tissue>
    </source>
</reference>
<name>A0A834SUN9_9FABA</name>
<organism evidence="1 2">
    <name type="scientific">Senna tora</name>
    <dbReference type="NCBI Taxonomy" id="362788"/>
    <lineage>
        <taxon>Eukaryota</taxon>
        <taxon>Viridiplantae</taxon>
        <taxon>Streptophyta</taxon>
        <taxon>Embryophyta</taxon>
        <taxon>Tracheophyta</taxon>
        <taxon>Spermatophyta</taxon>
        <taxon>Magnoliopsida</taxon>
        <taxon>eudicotyledons</taxon>
        <taxon>Gunneridae</taxon>
        <taxon>Pentapetalae</taxon>
        <taxon>rosids</taxon>
        <taxon>fabids</taxon>
        <taxon>Fabales</taxon>
        <taxon>Fabaceae</taxon>
        <taxon>Caesalpinioideae</taxon>
        <taxon>Cassia clade</taxon>
        <taxon>Senna</taxon>
    </lineage>
</organism>
<evidence type="ECO:0000313" key="1">
    <source>
        <dbReference type="EMBL" id="KAF7808082.1"/>
    </source>
</evidence>
<comment type="caution">
    <text evidence="1">The sequence shown here is derived from an EMBL/GenBank/DDBJ whole genome shotgun (WGS) entry which is preliminary data.</text>
</comment>
<protein>
    <submittedName>
        <fullName evidence="1">Uncharacterized protein</fullName>
    </submittedName>
</protein>
<sequence>MSRHTFHAITSPIRGLNPLGFTKNAKQSFSLTCPSTRLNRCFISSFEIDSRFSIHNVFQHDLTHIPCNHKSHSSIKSTRIPKYNAKRSIQKRFSYHIVFRLDLKNLPFDHEPDWSITSARTPKYNVKRTIPCDHEHHSSGKSPRIPKYNAKRSFSLTCATIRLNFCFLSSFEIQSRFSIQNVLRHDLTQISCDHGPHSSRLFTRILKYNAKRSFSLTSATTRLNLCFLSSFEIQSRFSIHNGFRHDLTHLPCNHESHSSIKSTRISKYNAKRSI</sequence>
<dbReference type="Proteomes" id="UP000634136">
    <property type="component" value="Unassembled WGS sequence"/>
</dbReference>
<gene>
    <name evidence="1" type="ORF">G2W53_040243</name>
</gene>